<dbReference type="Proteomes" id="UP000094147">
    <property type="component" value="Chromosome"/>
</dbReference>
<feature type="signal peptide" evidence="1">
    <location>
        <begin position="1"/>
        <end position="22"/>
    </location>
</feature>
<dbReference type="InterPro" id="IPR036034">
    <property type="entry name" value="PDZ_sf"/>
</dbReference>
<protein>
    <submittedName>
        <fullName evidence="3">PDZ/DHR/GLGF domain protein</fullName>
    </submittedName>
</protein>
<proteinExistence type="predicted"/>
<dbReference type="KEGG" id="ksd:KS2013_2202"/>
<reference evidence="4" key="1">
    <citation type="submission" date="2015-08" db="EMBL/GenBank/DDBJ databases">
        <authorList>
            <person name="Kim K.M."/>
        </authorList>
    </citation>
    <scope>NUCLEOTIDE SEQUENCE [LARGE SCALE GENOMIC DNA]</scope>
    <source>
        <strain evidence="4">KCTC 23892</strain>
    </source>
</reference>
<evidence type="ECO:0000256" key="1">
    <source>
        <dbReference type="SAM" id="SignalP"/>
    </source>
</evidence>
<evidence type="ECO:0000313" key="4">
    <source>
        <dbReference type="Proteomes" id="UP000094147"/>
    </source>
</evidence>
<dbReference type="PROSITE" id="PS50106">
    <property type="entry name" value="PDZ"/>
    <property type="match status" value="1"/>
</dbReference>
<accession>A0A1B3BDX8</accession>
<dbReference type="STRING" id="1144748.KS2013_2202"/>
<keyword evidence="1" id="KW-0732">Signal</keyword>
<sequence precursor="true">MKKIIIVLFAVAATMSSSALLAEEEKGSLGFSGNVGVDGIFNPEISSFEVDGVVEGSAAEAAGLKKGQKVVAIEDCRIPGCDTDDAQELMEVAPGEELILTVQDEAGEEKQIVIKAR</sequence>
<dbReference type="SUPFAM" id="SSF50156">
    <property type="entry name" value="PDZ domain-like"/>
    <property type="match status" value="1"/>
</dbReference>
<dbReference type="InterPro" id="IPR041489">
    <property type="entry name" value="PDZ_6"/>
</dbReference>
<evidence type="ECO:0000313" key="3">
    <source>
        <dbReference type="EMBL" id="AOE50907.1"/>
    </source>
</evidence>
<feature type="domain" description="PDZ" evidence="2">
    <location>
        <begin position="18"/>
        <end position="105"/>
    </location>
</feature>
<dbReference type="AlphaFoldDB" id="A0A1B3BDX8"/>
<dbReference type="SMART" id="SM00228">
    <property type="entry name" value="PDZ"/>
    <property type="match status" value="1"/>
</dbReference>
<feature type="chain" id="PRO_5008544208" evidence="1">
    <location>
        <begin position="23"/>
        <end position="117"/>
    </location>
</feature>
<dbReference type="EMBL" id="CP012418">
    <property type="protein sequence ID" value="AOE50907.1"/>
    <property type="molecule type" value="Genomic_DNA"/>
</dbReference>
<dbReference type="Gene3D" id="2.30.42.10">
    <property type="match status" value="1"/>
</dbReference>
<evidence type="ECO:0000259" key="2">
    <source>
        <dbReference type="PROSITE" id="PS50106"/>
    </source>
</evidence>
<dbReference type="Pfam" id="PF17820">
    <property type="entry name" value="PDZ_6"/>
    <property type="match status" value="1"/>
</dbReference>
<dbReference type="RefSeq" id="WP_068993861.1">
    <property type="nucleotide sequence ID" value="NZ_CP012418.1"/>
</dbReference>
<organism evidence="3 4">
    <name type="scientific">Kangiella sediminilitoris</name>
    <dbReference type="NCBI Taxonomy" id="1144748"/>
    <lineage>
        <taxon>Bacteria</taxon>
        <taxon>Pseudomonadati</taxon>
        <taxon>Pseudomonadota</taxon>
        <taxon>Gammaproteobacteria</taxon>
        <taxon>Kangiellales</taxon>
        <taxon>Kangiellaceae</taxon>
        <taxon>Kangiella</taxon>
    </lineage>
</organism>
<keyword evidence="4" id="KW-1185">Reference proteome</keyword>
<name>A0A1B3BDX8_9GAMM</name>
<gene>
    <name evidence="3" type="ORF">KS2013_2202</name>
</gene>
<dbReference type="InterPro" id="IPR001478">
    <property type="entry name" value="PDZ"/>
</dbReference>